<evidence type="ECO:0000313" key="4">
    <source>
        <dbReference type="EMBL" id="KAB1222217.1"/>
    </source>
</evidence>
<comment type="caution">
    <text evidence="4">The sequence shown here is derived from an EMBL/GenBank/DDBJ whole genome shotgun (WGS) entry which is preliminary data.</text>
</comment>
<dbReference type="OrthoDB" id="665788at2759"/>
<dbReference type="Proteomes" id="UP000516437">
    <property type="component" value="Chromosome 2"/>
</dbReference>
<accession>A0A6A1WEA9</accession>
<sequence length="150" mass="16642">MDGNLPTSVHQRKPTKRTKSKKGSNPIKVVYISNPMKVKTCASRFRALVQELTGQDAELPDPTKFSVCDNDVGWHQTVPDPVMKIGDDDHSPEVPAVDLCHEQPESSSCQFEPFDDVFTPQMIENLSGLFPANVFCESAQVDVLRRLDAA</sequence>
<keyword evidence="5" id="KW-1185">Reference proteome</keyword>
<feature type="region of interest" description="Disordered" evidence="1">
    <location>
        <begin position="1"/>
        <end position="25"/>
    </location>
</feature>
<evidence type="ECO:0000259" key="2">
    <source>
        <dbReference type="Pfam" id="PF05678"/>
    </source>
</evidence>
<evidence type="ECO:0000256" key="1">
    <source>
        <dbReference type="SAM" id="MobiDB-lite"/>
    </source>
</evidence>
<evidence type="ECO:0000313" key="5">
    <source>
        <dbReference type="Proteomes" id="UP000516437"/>
    </source>
</evidence>
<dbReference type="AlphaFoldDB" id="A0A6A1WEA9"/>
<dbReference type="PANTHER" id="PTHR33624">
    <property type="entry name" value="SIGMA FACTOR BINDING PROTEIN 1, CHLOROPLASTIC"/>
    <property type="match status" value="1"/>
</dbReference>
<name>A0A6A1WEA9_9ROSI</name>
<proteinExistence type="predicted"/>
<reference evidence="4" key="3">
    <citation type="submission" date="2019-09" db="EMBL/GenBank/DDBJ databases">
        <authorList>
            <person name="Gao Z."/>
        </authorList>
    </citation>
    <scope>NUCLEOTIDE SEQUENCE</scope>
    <source>
        <tissue evidence="4">Leaves</tissue>
    </source>
</reference>
<dbReference type="EMBL" id="RXIC02000020">
    <property type="protein sequence ID" value="KAB1222192.1"/>
    <property type="molecule type" value="Genomic_DNA"/>
</dbReference>
<feature type="domain" description="VQ" evidence="2">
    <location>
        <begin position="32"/>
        <end position="57"/>
    </location>
</feature>
<organism evidence="4 5">
    <name type="scientific">Morella rubra</name>
    <name type="common">Chinese bayberry</name>
    <dbReference type="NCBI Taxonomy" id="262757"/>
    <lineage>
        <taxon>Eukaryota</taxon>
        <taxon>Viridiplantae</taxon>
        <taxon>Streptophyta</taxon>
        <taxon>Embryophyta</taxon>
        <taxon>Tracheophyta</taxon>
        <taxon>Spermatophyta</taxon>
        <taxon>Magnoliopsida</taxon>
        <taxon>eudicotyledons</taxon>
        <taxon>Gunneridae</taxon>
        <taxon>Pentapetalae</taxon>
        <taxon>rosids</taxon>
        <taxon>fabids</taxon>
        <taxon>Fagales</taxon>
        <taxon>Myricaceae</taxon>
        <taxon>Morella</taxon>
    </lineage>
</organism>
<reference evidence="4" key="1">
    <citation type="submission" date="2018-07" db="EMBL/GenBank/DDBJ databases">
        <authorList>
            <person name="Gao Z.-S."/>
            <person name="Jia H.-M."/>
            <person name="Jia H.-J."/>
            <person name="Cai Q.-L."/>
            <person name="Wang Y."/>
            <person name="Zhao H.-B."/>
        </authorList>
    </citation>
    <scope>NUCLEOTIDE SEQUENCE</scope>
    <source>
        <tissue evidence="4">Leaves</tissue>
    </source>
</reference>
<dbReference type="InterPro" id="IPR039335">
    <property type="entry name" value="SIB1/2"/>
</dbReference>
<dbReference type="Pfam" id="PF05678">
    <property type="entry name" value="VQ"/>
    <property type="match status" value="1"/>
</dbReference>
<dbReference type="PANTHER" id="PTHR33624:SF2">
    <property type="entry name" value="SIGMA FACTOR BINDING PROTEIN 1, CHLOROPLASTIC"/>
    <property type="match status" value="1"/>
</dbReference>
<dbReference type="EMBL" id="RXIC02000020">
    <property type="protein sequence ID" value="KAB1222217.1"/>
    <property type="molecule type" value="Genomic_DNA"/>
</dbReference>
<feature type="compositionally biased region" description="Basic residues" evidence="1">
    <location>
        <begin position="10"/>
        <end position="22"/>
    </location>
</feature>
<evidence type="ECO:0000313" key="3">
    <source>
        <dbReference type="EMBL" id="KAB1222192.1"/>
    </source>
</evidence>
<dbReference type="InterPro" id="IPR008889">
    <property type="entry name" value="VQ"/>
</dbReference>
<protein>
    <submittedName>
        <fullName evidence="4">Sigma factor binding protein 1, chloroplastic</fullName>
    </submittedName>
</protein>
<reference evidence="4 5" key="2">
    <citation type="journal article" date="2019" name="Plant Biotechnol. J.">
        <title>The red bayberry genome and genetic basis of sex determination.</title>
        <authorList>
            <person name="Jia H.M."/>
            <person name="Jia H.J."/>
            <person name="Cai Q.L."/>
            <person name="Wang Y."/>
            <person name="Zhao H.B."/>
            <person name="Yang W.F."/>
            <person name="Wang G.Y."/>
            <person name="Li Y.H."/>
            <person name="Zhan D.L."/>
            <person name="Shen Y.T."/>
            <person name="Niu Q.F."/>
            <person name="Chang L."/>
            <person name="Qiu J."/>
            <person name="Zhao L."/>
            <person name="Xie H.B."/>
            <person name="Fu W.Y."/>
            <person name="Jin J."/>
            <person name="Li X.W."/>
            <person name="Jiao Y."/>
            <person name="Zhou C.C."/>
            <person name="Tu T."/>
            <person name="Chai C.Y."/>
            <person name="Gao J.L."/>
            <person name="Fan L.J."/>
            <person name="van de Weg E."/>
            <person name="Wang J.Y."/>
            <person name="Gao Z.S."/>
        </authorList>
    </citation>
    <scope>NUCLEOTIDE SEQUENCE [LARGE SCALE GENOMIC DNA]</scope>
    <source>
        <tissue evidence="4">Leaves</tissue>
    </source>
</reference>
<gene>
    <name evidence="3" type="ORF">CJ030_MR2G023430</name>
    <name evidence="4" type="ORF">CJ030_MR2G023455</name>
</gene>